<dbReference type="Gene3D" id="1.10.238.10">
    <property type="entry name" value="EF-hand"/>
    <property type="match status" value="1"/>
</dbReference>
<reference evidence="4 5" key="1">
    <citation type="journal article" date="2021" name="Elife">
        <title>Chloroplast acquisition without the gene transfer in kleptoplastic sea slugs, Plakobranchus ocellatus.</title>
        <authorList>
            <person name="Maeda T."/>
            <person name="Takahashi S."/>
            <person name="Yoshida T."/>
            <person name="Shimamura S."/>
            <person name="Takaki Y."/>
            <person name="Nagai Y."/>
            <person name="Toyoda A."/>
            <person name="Suzuki Y."/>
            <person name="Arimoto A."/>
            <person name="Ishii H."/>
            <person name="Satoh N."/>
            <person name="Nishiyama T."/>
            <person name="Hasebe M."/>
            <person name="Maruyama T."/>
            <person name="Minagawa J."/>
            <person name="Obokata J."/>
            <person name="Shigenobu S."/>
        </authorList>
    </citation>
    <scope>NUCLEOTIDE SEQUENCE [LARGE SCALE GENOMIC DNA]</scope>
</reference>
<evidence type="ECO:0000256" key="1">
    <source>
        <dbReference type="ARBA" id="ARBA00022837"/>
    </source>
</evidence>
<evidence type="ECO:0000259" key="3">
    <source>
        <dbReference type="PROSITE" id="PS50222"/>
    </source>
</evidence>
<dbReference type="SUPFAM" id="SSF52047">
    <property type="entry name" value="RNI-like"/>
    <property type="match status" value="1"/>
</dbReference>
<feature type="region of interest" description="Disordered" evidence="2">
    <location>
        <begin position="544"/>
        <end position="585"/>
    </location>
</feature>
<name>A0AAV3YBA5_9GAST</name>
<evidence type="ECO:0000313" key="5">
    <source>
        <dbReference type="Proteomes" id="UP000735302"/>
    </source>
</evidence>
<dbReference type="Pfam" id="PF13516">
    <property type="entry name" value="LRR_6"/>
    <property type="match status" value="5"/>
</dbReference>
<dbReference type="InterPro" id="IPR032675">
    <property type="entry name" value="LRR_dom_sf"/>
</dbReference>
<organism evidence="4 5">
    <name type="scientific">Plakobranchus ocellatus</name>
    <dbReference type="NCBI Taxonomy" id="259542"/>
    <lineage>
        <taxon>Eukaryota</taxon>
        <taxon>Metazoa</taxon>
        <taxon>Spiralia</taxon>
        <taxon>Lophotrochozoa</taxon>
        <taxon>Mollusca</taxon>
        <taxon>Gastropoda</taxon>
        <taxon>Heterobranchia</taxon>
        <taxon>Euthyneura</taxon>
        <taxon>Panpulmonata</taxon>
        <taxon>Sacoglossa</taxon>
        <taxon>Placobranchoidea</taxon>
        <taxon>Plakobranchidae</taxon>
        <taxon>Plakobranchus</taxon>
    </lineage>
</organism>
<dbReference type="SMART" id="SM00368">
    <property type="entry name" value="LRR_RI"/>
    <property type="match status" value="7"/>
</dbReference>
<accession>A0AAV3YBA5</accession>
<keyword evidence="5" id="KW-1185">Reference proteome</keyword>
<dbReference type="InterPro" id="IPR001611">
    <property type="entry name" value="Leu-rich_rpt"/>
</dbReference>
<evidence type="ECO:0000313" key="4">
    <source>
        <dbReference type="EMBL" id="GFN79373.1"/>
    </source>
</evidence>
<dbReference type="PROSITE" id="PS00018">
    <property type="entry name" value="EF_HAND_1"/>
    <property type="match status" value="2"/>
</dbReference>
<protein>
    <submittedName>
        <fullName evidence="4">Leucine-rich repeat-containing protein 74b-like</fullName>
    </submittedName>
</protein>
<dbReference type="EMBL" id="BLXT01000663">
    <property type="protein sequence ID" value="GFN79373.1"/>
    <property type="molecule type" value="Genomic_DNA"/>
</dbReference>
<dbReference type="GO" id="GO:0005509">
    <property type="term" value="F:calcium ion binding"/>
    <property type="evidence" value="ECO:0007669"/>
    <property type="project" value="InterPro"/>
</dbReference>
<feature type="region of interest" description="Disordered" evidence="2">
    <location>
        <begin position="43"/>
        <end position="68"/>
    </location>
</feature>
<sequence>MYFSFLSQFDIWSLIKRPVTSNPYYLTSRYRMRHAPVRRCKTGVISRRRRKDSQLMGSDCGDSNRSATTTTDMLDLDKEFLEDFDFDADDDGVDSNNPLASYSHSQGVYIRACNRLKVSPNSYVLRNLVNDTLMLKHHLLGPEGLKPIAIALVENSSVTCLDVEDNGLGLDGVRHIVEMYSENTFIVSLNLAQNNLKTEGVKSIIEKLKETDVIQKLDLSGNSLQEYDGDLFREYLEDTRNLTRLRLNHNCFRVVGGEALGECLGWNESLRKVELRWNHLRGNGAKAIAHALSINNTIKYLDVSWNGFYLEGCKEMAQSLLKNSTLELGDNPITASGAYFLLNQLLEMPNSSLVEIDLGYQSVEPNFLTLLEQVQQIHPDLVVVHGAVLGQDVDSKDEEQELMDENPVVVLMEFGNILGYRLIDLFAMMDKDNSKTLTRMEIKNGLLGCNIPLSEKALDNLVQKLDEDGDGEIDYAELIAGRAVHRRKLTKTIMMSREQKVDMEDTEVGRVRKKLKRLMDKKSDASLRPKSGVTILSAVTTVSGQARKGGKLPSEGSGGGEERATQLGSVQEEAGGVTEEGGSSLDDLQTGISIMTIAEKDETDGVVVSTDALVSAMPLPTEENVGILPKLGMRRGSFYRKLME</sequence>
<gene>
    <name evidence="4" type="ORF">PoB_000587900</name>
</gene>
<feature type="domain" description="EF-hand" evidence="3">
    <location>
        <begin position="453"/>
        <end position="488"/>
    </location>
</feature>
<dbReference type="InterPro" id="IPR052394">
    <property type="entry name" value="LRR-containing"/>
</dbReference>
<dbReference type="InterPro" id="IPR002048">
    <property type="entry name" value="EF_hand_dom"/>
</dbReference>
<dbReference type="PROSITE" id="PS50222">
    <property type="entry name" value="EF_HAND_2"/>
    <property type="match status" value="1"/>
</dbReference>
<evidence type="ECO:0000256" key="2">
    <source>
        <dbReference type="SAM" id="MobiDB-lite"/>
    </source>
</evidence>
<dbReference type="InterPro" id="IPR011992">
    <property type="entry name" value="EF-hand-dom_pair"/>
</dbReference>
<dbReference type="SUPFAM" id="SSF47473">
    <property type="entry name" value="EF-hand"/>
    <property type="match status" value="1"/>
</dbReference>
<dbReference type="InterPro" id="IPR018247">
    <property type="entry name" value="EF_Hand_1_Ca_BS"/>
</dbReference>
<dbReference type="CDD" id="cd00051">
    <property type="entry name" value="EFh"/>
    <property type="match status" value="1"/>
</dbReference>
<proteinExistence type="predicted"/>
<dbReference type="Pfam" id="PF13499">
    <property type="entry name" value="EF-hand_7"/>
    <property type="match status" value="1"/>
</dbReference>
<dbReference type="Proteomes" id="UP000735302">
    <property type="component" value="Unassembled WGS sequence"/>
</dbReference>
<dbReference type="SMART" id="SM00054">
    <property type="entry name" value="EFh"/>
    <property type="match status" value="2"/>
</dbReference>
<keyword evidence="1" id="KW-0106">Calcium</keyword>
<dbReference type="Gene3D" id="3.80.10.10">
    <property type="entry name" value="Ribonuclease Inhibitor"/>
    <property type="match status" value="2"/>
</dbReference>
<dbReference type="PANTHER" id="PTHR24114">
    <property type="entry name" value="LEUCINE RICH REPEAT FAMILY PROTEIN"/>
    <property type="match status" value="1"/>
</dbReference>
<dbReference type="PANTHER" id="PTHR24114:SF2">
    <property type="entry name" value="F-BOX DOMAIN-CONTAINING PROTEIN-RELATED"/>
    <property type="match status" value="1"/>
</dbReference>
<dbReference type="AlphaFoldDB" id="A0AAV3YBA5"/>
<comment type="caution">
    <text evidence="4">The sequence shown here is derived from an EMBL/GenBank/DDBJ whole genome shotgun (WGS) entry which is preliminary data.</text>
</comment>